<keyword evidence="7 9" id="KW-0648">Protein biosynthesis</keyword>
<dbReference type="Pfam" id="PF03144">
    <property type="entry name" value="GTP_EFTU_D2"/>
    <property type="match status" value="1"/>
</dbReference>
<reference evidence="14 15" key="1">
    <citation type="submission" date="2017-06" db="EMBL/GenBank/DDBJ databases">
        <authorList>
            <person name="Kim H.J."/>
            <person name="Triplett B.A."/>
        </authorList>
    </citation>
    <scope>NUCLEOTIDE SEQUENCE [LARGE SCALE GENOMIC DNA]</scope>
    <source>
        <strain evidence="14 15">DSM 13116</strain>
    </source>
</reference>
<dbReference type="InterPro" id="IPR023115">
    <property type="entry name" value="TIF_IF2_dom3"/>
</dbReference>
<evidence type="ECO:0000256" key="11">
    <source>
        <dbReference type="RuleBase" id="RU000645"/>
    </source>
</evidence>
<feature type="compositionally biased region" description="Basic and acidic residues" evidence="12">
    <location>
        <begin position="79"/>
        <end position="103"/>
    </location>
</feature>
<dbReference type="SUPFAM" id="SSF50447">
    <property type="entry name" value="Translation proteins"/>
    <property type="match status" value="2"/>
</dbReference>
<dbReference type="InterPro" id="IPR000178">
    <property type="entry name" value="TF_IF2_bacterial-like"/>
</dbReference>
<dbReference type="OrthoDB" id="9811804at2"/>
<organism evidence="14 15">
    <name type="scientific">Humidesulfovibrio mexicanus</name>
    <dbReference type="NCBI Taxonomy" id="147047"/>
    <lineage>
        <taxon>Bacteria</taxon>
        <taxon>Pseudomonadati</taxon>
        <taxon>Thermodesulfobacteriota</taxon>
        <taxon>Desulfovibrionia</taxon>
        <taxon>Desulfovibrionales</taxon>
        <taxon>Desulfovibrionaceae</taxon>
        <taxon>Humidesulfovibrio</taxon>
    </lineage>
</organism>
<dbReference type="FunFam" id="2.40.30.10:FF:000007">
    <property type="entry name" value="Translation initiation factor IF-2"/>
    <property type="match status" value="1"/>
</dbReference>
<dbReference type="AlphaFoldDB" id="A0A238Y0K5"/>
<dbReference type="InterPro" id="IPR009000">
    <property type="entry name" value="Transl_B-barrel_sf"/>
</dbReference>
<dbReference type="Pfam" id="PF00009">
    <property type="entry name" value="GTP_EFTU"/>
    <property type="match status" value="1"/>
</dbReference>
<evidence type="ECO:0000259" key="13">
    <source>
        <dbReference type="PROSITE" id="PS51722"/>
    </source>
</evidence>
<evidence type="ECO:0000256" key="12">
    <source>
        <dbReference type="SAM" id="MobiDB-lite"/>
    </source>
</evidence>
<dbReference type="InterPro" id="IPR044145">
    <property type="entry name" value="IF2_II"/>
</dbReference>
<dbReference type="FunFam" id="3.40.50.300:FF:000019">
    <property type="entry name" value="Translation initiation factor IF-2"/>
    <property type="match status" value="1"/>
</dbReference>
<dbReference type="InterPro" id="IPR000795">
    <property type="entry name" value="T_Tr_GTP-bd_dom"/>
</dbReference>
<dbReference type="CDD" id="cd01887">
    <property type="entry name" value="IF2_eIF5B"/>
    <property type="match status" value="1"/>
</dbReference>
<dbReference type="HAMAP" id="MF_00100_B">
    <property type="entry name" value="IF_2_B"/>
    <property type="match status" value="1"/>
</dbReference>
<feature type="compositionally biased region" description="Basic and acidic residues" evidence="12">
    <location>
        <begin position="239"/>
        <end position="250"/>
    </location>
</feature>
<feature type="compositionally biased region" description="Low complexity" evidence="12">
    <location>
        <begin position="173"/>
        <end position="231"/>
    </location>
</feature>
<evidence type="ECO:0000313" key="14">
    <source>
        <dbReference type="EMBL" id="SNR64510.1"/>
    </source>
</evidence>
<dbReference type="GO" id="GO:0005829">
    <property type="term" value="C:cytosol"/>
    <property type="evidence" value="ECO:0007669"/>
    <property type="project" value="TreeGrafter"/>
</dbReference>
<dbReference type="Gene3D" id="3.40.50.10050">
    <property type="entry name" value="Translation initiation factor IF- 2, domain 3"/>
    <property type="match status" value="1"/>
</dbReference>
<feature type="binding site" evidence="9">
    <location>
        <begin position="654"/>
        <end position="657"/>
    </location>
    <ligand>
        <name>GTP</name>
        <dbReference type="ChEBI" id="CHEBI:37565"/>
    </ligand>
</feature>
<feature type="compositionally biased region" description="Gly residues" evidence="12">
    <location>
        <begin position="323"/>
        <end position="376"/>
    </location>
</feature>
<feature type="region of interest" description="Disordered" evidence="12">
    <location>
        <begin position="72"/>
        <end position="462"/>
    </location>
</feature>
<dbReference type="Gene3D" id="2.40.30.10">
    <property type="entry name" value="Translation factors"/>
    <property type="match status" value="2"/>
</dbReference>
<gene>
    <name evidence="9" type="primary">infB</name>
    <name evidence="14" type="ORF">SAMN04488503_0574</name>
</gene>
<evidence type="ECO:0000256" key="8">
    <source>
        <dbReference type="ARBA" id="ARBA00023134"/>
    </source>
</evidence>
<dbReference type="PROSITE" id="PS51722">
    <property type="entry name" value="G_TR_2"/>
    <property type="match status" value="1"/>
</dbReference>
<dbReference type="GO" id="GO:0003743">
    <property type="term" value="F:translation initiation factor activity"/>
    <property type="evidence" value="ECO:0007669"/>
    <property type="project" value="UniProtKB-UniRule"/>
</dbReference>
<evidence type="ECO:0000256" key="2">
    <source>
        <dbReference type="ARBA" id="ARBA00007733"/>
    </source>
</evidence>
<feature type="compositionally biased region" description="Basic and acidic residues" evidence="12">
    <location>
        <begin position="143"/>
        <end position="172"/>
    </location>
</feature>
<evidence type="ECO:0000256" key="4">
    <source>
        <dbReference type="ARBA" id="ARBA00022490"/>
    </source>
</evidence>
<dbReference type="PANTHER" id="PTHR43381:SF5">
    <property type="entry name" value="TR-TYPE G DOMAIN-CONTAINING PROTEIN"/>
    <property type="match status" value="1"/>
</dbReference>
<evidence type="ECO:0000256" key="5">
    <source>
        <dbReference type="ARBA" id="ARBA00022540"/>
    </source>
</evidence>
<name>A0A238Y0K5_9BACT</name>
<dbReference type="NCBIfam" id="TIGR00487">
    <property type="entry name" value="IF-2"/>
    <property type="match status" value="1"/>
</dbReference>
<feature type="binding site" evidence="9">
    <location>
        <begin position="554"/>
        <end position="561"/>
    </location>
    <ligand>
        <name>GTP</name>
        <dbReference type="ChEBI" id="CHEBI:37565"/>
    </ligand>
</feature>
<feature type="compositionally biased region" description="Low complexity" evidence="12">
    <location>
        <begin position="122"/>
        <end position="142"/>
    </location>
</feature>
<dbReference type="FunFam" id="2.40.30.10:FF:000008">
    <property type="entry name" value="Translation initiation factor IF-2"/>
    <property type="match status" value="1"/>
</dbReference>
<dbReference type="Pfam" id="PF04760">
    <property type="entry name" value="IF2_N"/>
    <property type="match status" value="2"/>
</dbReference>
<dbReference type="CDD" id="cd03702">
    <property type="entry name" value="IF2_mtIF2_II"/>
    <property type="match status" value="1"/>
</dbReference>
<feature type="region of interest" description="G-domain" evidence="9">
    <location>
        <begin position="548"/>
        <end position="696"/>
    </location>
</feature>
<dbReference type="Pfam" id="PF11987">
    <property type="entry name" value="IF-2"/>
    <property type="match status" value="1"/>
</dbReference>
<evidence type="ECO:0000256" key="7">
    <source>
        <dbReference type="ARBA" id="ARBA00022917"/>
    </source>
</evidence>
<protein>
    <recommendedName>
        <fullName evidence="3 9">Translation initiation factor IF-2</fullName>
    </recommendedName>
</protein>
<dbReference type="CDD" id="cd03692">
    <property type="entry name" value="mtIF2_IVc"/>
    <property type="match status" value="1"/>
</dbReference>
<dbReference type="InterPro" id="IPR036925">
    <property type="entry name" value="TIF_IF2_dom3_sf"/>
</dbReference>
<evidence type="ECO:0000256" key="10">
    <source>
        <dbReference type="RuleBase" id="RU000644"/>
    </source>
</evidence>
<comment type="subcellular location">
    <subcellularLocation>
        <location evidence="1 9 11">Cytoplasm</location>
    </subcellularLocation>
</comment>
<dbReference type="SUPFAM" id="SSF52156">
    <property type="entry name" value="Initiation factor IF2/eIF5b, domain 3"/>
    <property type="match status" value="1"/>
</dbReference>
<dbReference type="Proteomes" id="UP000198324">
    <property type="component" value="Unassembled WGS sequence"/>
</dbReference>
<dbReference type="Gene3D" id="1.10.10.2480">
    <property type="match status" value="1"/>
</dbReference>
<dbReference type="Pfam" id="PF22042">
    <property type="entry name" value="EF-G_D2"/>
    <property type="match status" value="1"/>
</dbReference>
<dbReference type="GO" id="GO:0003924">
    <property type="term" value="F:GTPase activity"/>
    <property type="evidence" value="ECO:0007669"/>
    <property type="project" value="UniProtKB-UniRule"/>
</dbReference>
<dbReference type="InterPro" id="IPR005225">
    <property type="entry name" value="Small_GTP-bd"/>
</dbReference>
<dbReference type="NCBIfam" id="TIGR00231">
    <property type="entry name" value="small_GTP"/>
    <property type="match status" value="1"/>
</dbReference>
<dbReference type="SUPFAM" id="SSF52540">
    <property type="entry name" value="P-loop containing nucleoside triphosphate hydrolases"/>
    <property type="match status" value="1"/>
</dbReference>
<evidence type="ECO:0000256" key="3">
    <source>
        <dbReference type="ARBA" id="ARBA00020675"/>
    </source>
</evidence>
<feature type="compositionally biased region" description="Basic and acidic residues" evidence="12">
    <location>
        <begin position="450"/>
        <end position="460"/>
    </location>
</feature>
<dbReference type="InterPro" id="IPR004161">
    <property type="entry name" value="EFTu-like_2"/>
</dbReference>
<dbReference type="FunFam" id="3.40.50.10050:FF:000001">
    <property type="entry name" value="Translation initiation factor IF-2"/>
    <property type="match status" value="1"/>
</dbReference>
<dbReference type="InterPro" id="IPR027417">
    <property type="entry name" value="P-loop_NTPase"/>
</dbReference>
<keyword evidence="5 9" id="KW-0396">Initiation factor</keyword>
<dbReference type="RefSeq" id="WP_089271500.1">
    <property type="nucleotide sequence ID" value="NZ_FZOC01000001.1"/>
</dbReference>
<proteinExistence type="inferred from homology"/>
<keyword evidence="8 9" id="KW-0342">GTP-binding</keyword>
<dbReference type="GO" id="GO:0005525">
    <property type="term" value="F:GTP binding"/>
    <property type="evidence" value="ECO:0007669"/>
    <property type="project" value="UniProtKB-KW"/>
</dbReference>
<dbReference type="EMBL" id="FZOC01000001">
    <property type="protein sequence ID" value="SNR64510.1"/>
    <property type="molecule type" value="Genomic_DNA"/>
</dbReference>
<dbReference type="Gene3D" id="3.40.50.300">
    <property type="entry name" value="P-loop containing nucleotide triphosphate hydrolases"/>
    <property type="match status" value="1"/>
</dbReference>
<dbReference type="InterPro" id="IPR053905">
    <property type="entry name" value="EF-G-like_DII"/>
</dbReference>
<feature type="domain" description="Tr-type G" evidence="13">
    <location>
        <begin position="545"/>
        <end position="714"/>
    </location>
</feature>
<accession>A0A238Y0K5</accession>
<dbReference type="PROSITE" id="PS01176">
    <property type="entry name" value="IF2"/>
    <property type="match status" value="1"/>
</dbReference>
<comment type="similarity">
    <text evidence="2 9 10">Belongs to the TRAFAC class translation factor GTPase superfamily. Classic translation factor GTPase family. IF-2 subfamily.</text>
</comment>
<evidence type="ECO:0000313" key="15">
    <source>
        <dbReference type="Proteomes" id="UP000198324"/>
    </source>
</evidence>
<evidence type="ECO:0000256" key="1">
    <source>
        <dbReference type="ARBA" id="ARBA00004496"/>
    </source>
</evidence>
<feature type="compositionally biased region" description="Basic and acidic residues" evidence="12">
    <location>
        <begin position="301"/>
        <end position="313"/>
    </location>
</feature>
<sequence>MVTKLKVKDLAAELGIGQREILQHLRDMDIQVRSFMSTLEDDEADRIRQSLRGTPAAQTEVVRREVQPGVIVRRRTARHGAEEQAEERTKPESKRQVAPKEAELVTSEEAPAAEPVAEEPVEVATPATASAPQAAEEQPAAEAPRETAKVVRRPAEPVIDRPARIIHREEPAAAKAAEAAAETVPPTEPSPTSEAPVVAQTAAEPAAAIETPTPAESAPEAPQAESVAAEVRPVVADEAAAKDAAAEAKPEAPLAEKPQAEKAEDQKRKPKREVVVPSVPQVRIISRPEPGSTPPAASQNRRPEFSATHHEGGARPYTPRQTPGGGPAGGYGQRRDGAPGGAPGGAPRPGGGYGQRPAGGPGGPGGYGQRPAGGPGAPVAPPKEGDDRSRRKPHRVVEFPGSGASSDGDHRKSGPSTAKKKPSFAPAPIVSEDGDAPMRLKSSRHKKRRGGQEQREEIKPVGKRKIRIDEHIRLSDLAHQMGVKAQAIIKVLFGMGMMATINQALDMDTATLLAAEFGHEVENVSFDEQEFLAAAPTDTPEDMKPRPPVVTIMGHVDHGKTSLLDAIRKTSIASGEAGGITQHIGAYHVATNRGEVVFLDTPGHEAFTTMRARGAQVTDIVVLVVAADDGVMDQTREAVNHAKAAGVPIVVAVNKIDKEGSNPDRVKRELAEFDLVPEEWGGTTIFANVSAKQRIGLDELLEMILLQAEVLELKANPAKPARGHIVEAKLDKGRGPLGTVLIQEGTLKNGDAFVCGTVHGKVRAMFNDQGRKIKQAGPAIPVEIQGFDVVPEAGDEFVVVADDKVARKIAETRAAKQREKDMVGKSKLTLESFLAASATSEAKSLNLVLKADVQGSLEAITEALTKLSTDEVKIQVVHGATGGLTESDILLATASQAIIIGFNVRPTAKVKDMADSEHVEIRFYDIIYKLVGEIKDAMSGMLAPDIQEVYLGQAEVRNTFSVPKVGTVAGCGVVDGKLTRQAKVRLLRDGVVIYTGQLSSLKRFKDDAKEVLKGYECGVGLENFNDIKIGDVIEAFETKEVARTID</sequence>
<dbReference type="PANTHER" id="PTHR43381">
    <property type="entry name" value="TRANSLATION INITIATION FACTOR IF-2-RELATED"/>
    <property type="match status" value="1"/>
</dbReference>
<dbReference type="InterPro" id="IPR006847">
    <property type="entry name" value="IF2_N"/>
</dbReference>
<comment type="function">
    <text evidence="9 10">One of the essential components for the initiation of protein synthesis. Protects formylmethionyl-tRNA from spontaneous hydrolysis and promotes its binding to the 30S ribosomal subunits. Also involved in the hydrolysis of GTP during the formation of the 70S ribosomal complex.</text>
</comment>
<feature type="compositionally biased region" description="Basic and acidic residues" evidence="12">
    <location>
        <begin position="258"/>
        <end position="267"/>
    </location>
</feature>
<evidence type="ECO:0000256" key="9">
    <source>
        <dbReference type="HAMAP-Rule" id="MF_00100"/>
    </source>
</evidence>
<keyword evidence="6 9" id="KW-0547">Nucleotide-binding</keyword>
<feature type="binding site" evidence="9">
    <location>
        <begin position="600"/>
        <end position="604"/>
    </location>
    <ligand>
        <name>GTP</name>
        <dbReference type="ChEBI" id="CHEBI:37565"/>
    </ligand>
</feature>
<evidence type="ECO:0000256" key="6">
    <source>
        <dbReference type="ARBA" id="ARBA00022741"/>
    </source>
</evidence>
<dbReference type="InterPro" id="IPR015760">
    <property type="entry name" value="TIF_IF2"/>
</dbReference>
<keyword evidence="15" id="KW-1185">Reference proteome</keyword>
<keyword evidence="4 9" id="KW-0963">Cytoplasm</keyword>